<feature type="domain" description="DNA endonuclease I-HmuI-like NUMOD-like" evidence="3">
    <location>
        <begin position="172"/>
        <end position="213"/>
    </location>
</feature>
<feature type="domain" description="NUMOD4" evidence="1">
    <location>
        <begin position="50"/>
        <end position="101"/>
    </location>
</feature>
<dbReference type="EMBL" id="AY605066">
    <property type="protein sequence ID" value="AAT36538.1"/>
    <property type="molecule type" value="Genomic_DNA"/>
</dbReference>
<proteinExistence type="predicted"/>
<evidence type="ECO:0000313" key="5">
    <source>
        <dbReference type="Proteomes" id="UP000001797"/>
    </source>
</evidence>
<dbReference type="InterPro" id="IPR044925">
    <property type="entry name" value="His-Me_finger_sf"/>
</dbReference>
<dbReference type="Pfam" id="PF13392">
    <property type="entry name" value="HNH_3"/>
    <property type="match status" value="1"/>
</dbReference>
<dbReference type="InterPro" id="IPR003615">
    <property type="entry name" value="HNH_nuc"/>
</dbReference>
<evidence type="ECO:0000259" key="2">
    <source>
        <dbReference type="Pfam" id="PF13392"/>
    </source>
</evidence>
<evidence type="ECO:0000259" key="1">
    <source>
        <dbReference type="Pfam" id="PF07463"/>
    </source>
</evidence>
<protein>
    <submittedName>
        <fullName evidence="4">Putative endodeoxyribonuclease</fullName>
    </submittedName>
</protein>
<evidence type="ECO:0000259" key="3">
    <source>
        <dbReference type="Pfam" id="PF22083"/>
    </source>
</evidence>
<dbReference type="KEGG" id="vg:2948295"/>
<reference evidence="4 5" key="1">
    <citation type="journal article" date="2005" name="Virology">
        <title>Complete genomic sequence of the temperate bacteriophage PhiAT3 isolated from Lactobacillus casei ATCC 393.</title>
        <authorList>
            <person name="Lo T.C."/>
            <person name="Shih T.C."/>
            <person name="Lin C.F."/>
            <person name="Chen H.W."/>
            <person name="Lin T.H."/>
        </authorList>
    </citation>
    <scope>NUCLEOTIDE SEQUENCE</scope>
</reference>
<dbReference type="OrthoDB" id="21336at10239"/>
<dbReference type="GO" id="GO:0016788">
    <property type="term" value="F:hydrolase activity, acting on ester bonds"/>
    <property type="evidence" value="ECO:0007669"/>
    <property type="project" value="InterPro"/>
</dbReference>
<sequence length="222" mass="25001">MIVALCGVSLELRNQMIPMRLRMASPRANICCMRSFMMMKGYGALMSSTEIWKDIEGFEGLYQVSNMGRVRSLDREDMRGHHVKGKALSERPNKGYLGVALYRDGNAKGYPVHRLIAKAFLDNPSNLPEVNHKDEDKTNNATSNLEWCTRRYNCNYGTRNDRVGKASGKSIYVVMNSGHCYFFRSATKAAELGTAAICNCLHGRCKHHRGFSFSGRCKLCLV</sequence>
<accession>Q6J1T5</accession>
<dbReference type="GeneID" id="2948295"/>
<dbReference type="SUPFAM" id="SSF54060">
    <property type="entry name" value="His-Me finger endonucleases"/>
    <property type="match status" value="1"/>
</dbReference>
<name>Q6J1T5_9CAUD</name>
<dbReference type="RefSeq" id="YP_025078.1">
    <property type="nucleotide sequence ID" value="NC_005893.1"/>
</dbReference>
<feature type="domain" description="HNH nuclease" evidence="2">
    <location>
        <begin position="111"/>
        <end position="153"/>
    </location>
</feature>
<dbReference type="Gene3D" id="3.90.75.20">
    <property type="match status" value="1"/>
</dbReference>
<dbReference type="Pfam" id="PF22083">
    <property type="entry name" value="I-HmuI_NUMOD-like"/>
    <property type="match status" value="1"/>
</dbReference>
<keyword evidence="5" id="KW-1185">Reference proteome</keyword>
<dbReference type="Proteomes" id="UP000001797">
    <property type="component" value="Segment"/>
</dbReference>
<dbReference type="InterPro" id="IPR054307">
    <property type="entry name" value="I-HmuI_NUMOD-like"/>
</dbReference>
<organism evidence="4 5">
    <name type="scientific">Lactobacillus phage phiAT3</name>
    <dbReference type="NCBI Taxonomy" id="279281"/>
    <lineage>
        <taxon>Viruses</taxon>
        <taxon>Duplodnaviria</taxon>
        <taxon>Heunggongvirae</taxon>
        <taxon>Uroviricota</taxon>
        <taxon>Caudoviricetes</taxon>
        <taxon>Fattrevirus</taxon>
        <taxon>Fattrevirus AT3</taxon>
    </lineage>
</organism>
<dbReference type="InterPro" id="IPR010902">
    <property type="entry name" value="NUMOD4"/>
</dbReference>
<evidence type="ECO:0000313" key="4">
    <source>
        <dbReference type="EMBL" id="AAT36538.1"/>
    </source>
</evidence>
<dbReference type="Pfam" id="PF07463">
    <property type="entry name" value="NUMOD4"/>
    <property type="match status" value="1"/>
</dbReference>
<dbReference type="SUPFAM" id="SSF64496">
    <property type="entry name" value="DNA-binding domain of intron-encoded endonucleases"/>
    <property type="match status" value="1"/>
</dbReference>